<dbReference type="Pfam" id="PF00668">
    <property type="entry name" value="Condensation"/>
    <property type="match status" value="2"/>
</dbReference>
<dbReference type="GO" id="GO:0044550">
    <property type="term" value="P:secondary metabolite biosynthetic process"/>
    <property type="evidence" value="ECO:0007669"/>
    <property type="project" value="UniProtKB-ARBA"/>
</dbReference>
<dbReference type="InterPro" id="IPR020845">
    <property type="entry name" value="AMP-binding_CS"/>
</dbReference>
<keyword evidence="3" id="KW-0596">Phosphopantetheine</keyword>
<evidence type="ECO:0000256" key="3">
    <source>
        <dbReference type="ARBA" id="ARBA00022450"/>
    </source>
</evidence>
<evidence type="ECO:0000313" key="11">
    <source>
        <dbReference type="Proteomes" id="UP000183410"/>
    </source>
</evidence>
<accession>A0A1I2J9R7</accession>
<dbReference type="FunFam" id="3.40.50.980:FF:000002">
    <property type="entry name" value="Enterobactin synthetase component F"/>
    <property type="match status" value="1"/>
</dbReference>
<dbReference type="Gene3D" id="1.10.1200.10">
    <property type="entry name" value="ACP-like"/>
    <property type="match status" value="1"/>
</dbReference>
<dbReference type="GO" id="GO:0005829">
    <property type="term" value="C:cytosol"/>
    <property type="evidence" value="ECO:0007669"/>
    <property type="project" value="TreeGrafter"/>
</dbReference>
<dbReference type="InterPro" id="IPR010071">
    <property type="entry name" value="AA_adenyl_dom"/>
</dbReference>
<dbReference type="Gene3D" id="3.30.559.30">
    <property type="entry name" value="Nonribosomal peptide synthetase, condensation domain"/>
    <property type="match status" value="2"/>
</dbReference>
<dbReference type="FunFam" id="3.40.50.12780:FF:000012">
    <property type="entry name" value="Non-ribosomal peptide synthetase"/>
    <property type="match status" value="1"/>
</dbReference>
<keyword evidence="7" id="KW-0045">Antibiotic biosynthesis</keyword>
<dbReference type="InterPro" id="IPR009081">
    <property type="entry name" value="PP-bd_ACP"/>
</dbReference>
<sequence>MKVAFEKEALFWNGKFDGEDVTPTKLSYNKSPNNAAAKIQTIAGALSADVSQQIIQLSKGSSLATYMVLLTGVQCLLYKYTNEQHILLGMPVVSKPNETAGHISPVVMLKDNFSADQSFKALLNQVKLSLTEAIKHQNIPFRKMTERLELQYIDGVPVVNTLVSLKEIHTADVSQHVMTDISLQFSHENGLVRYQLEYNENLYHASFMNQAIDHLHRLFSIVLSSPELEIRQADILFESEKQQLLHAFNETSTEYPRERTIHQLFEEQAERIPEAVAVVYEQEHLTYRELNERSNRLARTLRARGVQANELVGLMAERSLEMIVGIMAILKAGGAYVPIDPEYPEERIRYMLEDSGAQVLLAQRDLQTRASFGGAWIELDDEASYHENGSNLEDVNEPEHLTYVIYTSGTTGKPKGNLTTHRNIVRVARNTNYINVTGKDSVLQLSSYSFDGSTFDIFGALLNGARLILVPKETMLDVGKLAGLIERQQISVMFITTAFFNVLVDMKPDCLRYIRAVLFGGERVSVNHVRKALKHLGPGKIKHVYGPTESTVFATCHDVNEVQEDAITIPIGRPISNTAIYIVDAQNKPQPIGVAGELCVAGDGLARGYLNRPELTAEKFVDNPFAPGERMYRTGDLARWLPDGSIEYVGRIDDQVKIRGFRIELGEIESHLLKVEPIEKATVVVRETAGGEKQLCAYFVAGSELAASELRNTLSQELPGYMIPTYFVQLAHMPLTTNGKVDRRALPAPEESMQTGMDYVAPRTPLEAKLALIWQDVLGVGRVGVHDNFFELGGHSLRATTLVGRIHKELNVSLPLKDVFRSATIEKMAEALKGMAQQAYEAIPRTEASEYYPVSSAQKRLYILHQLEGAEQSYNMPGAMLLEGTLERERFEAVFRGLIARHETLRTGFEIVNGEPVQRVYPEANFAVEYMEAGEEEAERKVRAFIRAFDLKKPPLLRVGLIQLAEERHILLVDMHHIISDGVSTDVLVEEFVRLYGGEELPALRIQYKDYAVWQQSEAQRERLNKQGAYWLSQFSGELPVLELPTDYARPAVQRYDGDTLQFRMDAEKSEGLKRMAAENGATLYMVLLAAYTILLQKYTGQEDIVVGTPIAGRTHGDLQPLIGMFVNTLALRNGPAGEKTFLSYLEEVKETTLGAYEHQDYPFEELVDKLQLTRDLSRSPLFETMFSLQNIENKEFALEGLRLTSFPSDYGMSKFDLSLDVMEGSGGLECALEYATALYKPETVERLAKHFEQLVAAIVNDPGAKIASLGMLTAEEQEQIQRVFNPETAPPLLEKTFHHLFEEQAERSPEATAVVYEEKRLTYRELNERSNGLARSLRAQGVKPDQLVGILADRSVDMLVGALAVWKAGGAYVPLDPDYPSDRIRFMLEDSGAEVLLTQTHLEERTREWLAEEQTL</sequence>
<dbReference type="Pfam" id="PF13193">
    <property type="entry name" value="AMP-binding_C"/>
    <property type="match status" value="1"/>
</dbReference>
<organism evidence="10 11">
    <name type="scientific">Paenibacillus algorifonticola</name>
    <dbReference type="NCBI Taxonomy" id="684063"/>
    <lineage>
        <taxon>Bacteria</taxon>
        <taxon>Bacillati</taxon>
        <taxon>Bacillota</taxon>
        <taxon>Bacilli</taxon>
        <taxon>Bacillales</taxon>
        <taxon>Paenibacillaceae</taxon>
        <taxon>Paenibacillus</taxon>
    </lineage>
</organism>
<keyword evidence="6" id="KW-0677">Repeat</keyword>
<name>A0A1I2J9R7_9BACL</name>
<dbReference type="SUPFAM" id="SSF56801">
    <property type="entry name" value="Acetyl-CoA synthetase-like"/>
    <property type="match status" value="2"/>
</dbReference>
<dbReference type="InterPro" id="IPR025110">
    <property type="entry name" value="AMP-bd_C"/>
</dbReference>
<comment type="cofactor">
    <cofactor evidence="1">
        <name>pantetheine 4'-phosphate</name>
        <dbReference type="ChEBI" id="CHEBI:47942"/>
    </cofactor>
</comment>
<dbReference type="Pfam" id="PF00550">
    <property type="entry name" value="PP-binding"/>
    <property type="match status" value="1"/>
</dbReference>
<dbReference type="SUPFAM" id="SSF47336">
    <property type="entry name" value="ACP-like"/>
    <property type="match status" value="1"/>
</dbReference>
<dbReference type="FunFam" id="3.40.50.980:FF:000001">
    <property type="entry name" value="Non-ribosomal peptide synthetase"/>
    <property type="match status" value="1"/>
</dbReference>
<evidence type="ECO:0000259" key="9">
    <source>
        <dbReference type="PROSITE" id="PS50075"/>
    </source>
</evidence>
<evidence type="ECO:0000256" key="7">
    <source>
        <dbReference type="ARBA" id="ARBA00023194"/>
    </source>
</evidence>
<dbReference type="Pfam" id="PF00501">
    <property type="entry name" value="AMP-binding"/>
    <property type="match status" value="2"/>
</dbReference>
<dbReference type="CDD" id="cd19531">
    <property type="entry name" value="LCL_NRPS-like"/>
    <property type="match status" value="1"/>
</dbReference>
<dbReference type="Gene3D" id="3.40.50.980">
    <property type="match status" value="2"/>
</dbReference>
<dbReference type="FunFam" id="1.10.1200.10:FF:000005">
    <property type="entry name" value="Nonribosomal peptide synthetase 1"/>
    <property type="match status" value="1"/>
</dbReference>
<dbReference type="SMART" id="SM00823">
    <property type="entry name" value="PKS_PP"/>
    <property type="match status" value="1"/>
</dbReference>
<dbReference type="Gene3D" id="3.30.559.10">
    <property type="entry name" value="Chloramphenicol acetyltransferase-like domain"/>
    <property type="match status" value="1"/>
</dbReference>
<reference evidence="11" key="1">
    <citation type="submission" date="2016-10" db="EMBL/GenBank/DDBJ databases">
        <authorList>
            <person name="Varghese N."/>
            <person name="Submissions S."/>
        </authorList>
    </citation>
    <scope>NUCLEOTIDE SEQUENCE [LARGE SCALE GENOMIC DNA]</scope>
    <source>
        <strain evidence="11">CGMCC 1.10223</strain>
    </source>
</reference>
<dbReference type="SUPFAM" id="SSF52777">
    <property type="entry name" value="CoA-dependent acyltransferases"/>
    <property type="match status" value="3"/>
</dbReference>
<dbReference type="GO" id="GO:0008610">
    <property type="term" value="P:lipid biosynthetic process"/>
    <property type="evidence" value="ECO:0007669"/>
    <property type="project" value="UniProtKB-ARBA"/>
</dbReference>
<dbReference type="GO" id="GO:0043041">
    <property type="term" value="P:amino acid activation for nonribosomal peptide biosynthetic process"/>
    <property type="evidence" value="ECO:0007669"/>
    <property type="project" value="TreeGrafter"/>
</dbReference>
<dbReference type="CDD" id="cd12117">
    <property type="entry name" value="A_NRPS_Srf_like"/>
    <property type="match status" value="1"/>
</dbReference>
<evidence type="ECO:0000256" key="6">
    <source>
        <dbReference type="ARBA" id="ARBA00022737"/>
    </source>
</evidence>
<dbReference type="GO" id="GO:0017000">
    <property type="term" value="P:antibiotic biosynthetic process"/>
    <property type="evidence" value="ECO:0007669"/>
    <property type="project" value="UniProtKB-KW"/>
</dbReference>
<dbReference type="Gene3D" id="2.30.38.10">
    <property type="entry name" value="Luciferase, Domain 3"/>
    <property type="match status" value="1"/>
</dbReference>
<feature type="non-terminal residue" evidence="10">
    <location>
        <position position="1417"/>
    </location>
</feature>
<dbReference type="Gene3D" id="3.30.300.30">
    <property type="match status" value="1"/>
</dbReference>
<dbReference type="PANTHER" id="PTHR45527">
    <property type="entry name" value="NONRIBOSOMAL PEPTIDE SYNTHETASE"/>
    <property type="match status" value="1"/>
</dbReference>
<dbReference type="InterPro" id="IPR045851">
    <property type="entry name" value="AMP-bd_C_sf"/>
</dbReference>
<dbReference type="InterPro" id="IPR042099">
    <property type="entry name" value="ANL_N_sf"/>
</dbReference>
<keyword evidence="8" id="KW-0511">Multifunctional enzyme</keyword>
<dbReference type="InterPro" id="IPR036736">
    <property type="entry name" value="ACP-like_sf"/>
</dbReference>
<proteinExistence type="inferred from homology"/>
<evidence type="ECO:0000256" key="4">
    <source>
        <dbReference type="ARBA" id="ARBA00022553"/>
    </source>
</evidence>
<keyword evidence="11" id="KW-1185">Reference proteome</keyword>
<comment type="similarity">
    <text evidence="2">Belongs to the ATP-dependent AMP-binding enzyme family.</text>
</comment>
<keyword evidence="5" id="KW-0436">Ligase</keyword>
<evidence type="ECO:0000313" key="10">
    <source>
        <dbReference type="EMBL" id="SFF49937.1"/>
    </source>
</evidence>
<dbReference type="PROSITE" id="PS00455">
    <property type="entry name" value="AMP_BINDING"/>
    <property type="match status" value="1"/>
</dbReference>
<dbReference type="Proteomes" id="UP000183410">
    <property type="component" value="Unassembled WGS sequence"/>
</dbReference>
<dbReference type="GO" id="GO:0031177">
    <property type="term" value="F:phosphopantetheine binding"/>
    <property type="evidence" value="ECO:0007669"/>
    <property type="project" value="InterPro"/>
</dbReference>
<dbReference type="EMBL" id="FONN01000061">
    <property type="protein sequence ID" value="SFF49937.1"/>
    <property type="molecule type" value="Genomic_DNA"/>
</dbReference>
<dbReference type="InterPro" id="IPR000873">
    <property type="entry name" value="AMP-dep_synth/lig_dom"/>
</dbReference>
<dbReference type="PROSITE" id="PS50075">
    <property type="entry name" value="CARRIER"/>
    <property type="match status" value="1"/>
</dbReference>
<keyword evidence="4" id="KW-0597">Phosphoprotein</keyword>
<dbReference type="InterPro" id="IPR001242">
    <property type="entry name" value="Condensation_dom"/>
</dbReference>
<protein>
    <submittedName>
        <fullName evidence="10">Amino acid adenylation domain-containing protein</fullName>
    </submittedName>
</protein>
<dbReference type="Gene3D" id="3.40.50.12780">
    <property type="entry name" value="N-terminal domain of ligase-like"/>
    <property type="match status" value="1"/>
</dbReference>
<dbReference type="InterPro" id="IPR006162">
    <property type="entry name" value="Ppantetheine_attach_site"/>
</dbReference>
<dbReference type="NCBIfam" id="TIGR01733">
    <property type="entry name" value="AA-adenyl-dom"/>
    <property type="match status" value="1"/>
</dbReference>
<dbReference type="PANTHER" id="PTHR45527:SF1">
    <property type="entry name" value="FATTY ACID SYNTHASE"/>
    <property type="match status" value="1"/>
</dbReference>
<dbReference type="InterPro" id="IPR023213">
    <property type="entry name" value="CAT-like_dom_sf"/>
</dbReference>
<evidence type="ECO:0000256" key="8">
    <source>
        <dbReference type="ARBA" id="ARBA00023268"/>
    </source>
</evidence>
<gene>
    <name evidence="10" type="ORF">SAMN04487969_1611</name>
</gene>
<dbReference type="FunFam" id="2.30.38.10:FF:000001">
    <property type="entry name" value="Non-ribosomal peptide synthetase PvdI"/>
    <property type="match status" value="1"/>
</dbReference>
<dbReference type="FunFam" id="3.30.300.30:FF:000010">
    <property type="entry name" value="Enterobactin synthetase component F"/>
    <property type="match status" value="1"/>
</dbReference>
<dbReference type="InterPro" id="IPR020806">
    <property type="entry name" value="PKS_PP-bd"/>
</dbReference>
<dbReference type="GO" id="GO:0016874">
    <property type="term" value="F:ligase activity"/>
    <property type="evidence" value="ECO:0007669"/>
    <property type="project" value="UniProtKB-KW"/>
</dbReference>
<evidence type="ECO:0000256" key="1">
    <source>
        <dbReference type="ARBA" id="ARBA00001957"/>
    </source>
</evidence>
<evidence type="ECO:0000256" key="2">
    <source>
        <dbReference type="ARBA" id="ARBA00006432"/>
    </source>
</evidence>
<feature type="domain" description="Carrier" evidence="9">
    <location>
        <begin position="761"/>
        <end position="836"/>
    </location>
</feature>
<dbReference type="PROSITE" id="PS00012">
    <property type="entry name" value="PHOSPHOPANTETHEINE"/>
    <property type="match status" value="1"/>
</dbReference>
<evidence type="ECO:0000256" key="5">
    <source>
        <dbReference type="ARBA" id="ARBA00022598"/>
    </source>
</evidence>